<protein>
    <submittedName>
        <fullName evidence="5">DNA-binding transcriptional ArsR family regulator</fullName>
    </submittedName>
</protein>
<dbReference type="SMART" id="SM00418">
    <property type="entry name" value="HTH_ARSR"/>
    <property type="match status" value="1"/>
</dbReference>
<feature type="domain" description="HTH arsR-type" evidence="4">
    <location>
        <begin position="6"/>
        <end position="103"/>
    </location>
</feature>
<evidence type="ECO:0000313" key="5">
    <source>
        <dbReference type="EMBL" id="MBB5690192.1"/>
    </source>
</evidence>
<proteinExistence type="predicted"/>
<comment type="caution">
    <text evidence="5">The sequence shown here is derived from an EMBL/GenBank/DDBJ whole genome shotgun (WGS) entry which is preliminary data.</text>
</comment>
<evidence type="ECO:0000259" key="4">
    <source>
        <dbReference type="PROSITE" id="PS50987"/>
    </source>
</evidence>
<evidence type="ECO:0000313" key="6">
    <source>
        <dbReference type="Proteomes" id="UP000562254"/>
    </source>
</evidence>
<name>A0A840Y6G2_9PROT</name>
<dbReference type="InterPro" id="IPR051011">
    <property type="entry name" value="Metal_resp_trans_reg"/>
</dbReference>
<dbReference type="Pfam" id="PF12840">
    <property type="entry name" value="HTH_20"/>
    <property type="match status" value="1"/>
</dbReference>
<dbReference type="GO" id="GO:0003677">
    <property type="term" value="F:DNA binding"/>
    <property type="evidence" value="ECO:0007669"/>
    <property type="project" value="UniProtKB-KW"/>
</dbReference>
<keyword evidence="6" id="KW-1185">Reference proteome</keyword>
<keyword evidence="3" id="KW-0804">Transcription</keyword>
<evidence type="ECO:0000256" key="1">
    <source>
        <dbReference type="ARBA" id="ARBA00023015"/>
    </source>
</evidence>
<dbReference type="SUPFAM" id="SSF46785">
    <property type="entry name" value="Winged helix' DNA-binding domain"/>
    <property type="match status" value="1"/>
</dbReference>
<keyword evidence="1" id="KW-0805">Transcription regulation</keyword>
<keyword evidence="2 5" id="KW-0238">DNA-binding</keyword>
<dbReference type="InterPro" id="IPR036390">
    <property type="entry name" value="WH_DNA-bd_sf"/>
</dbReference>
<dbReference type="PANTHER" id="PTHR43132:SF8">
    <property type="entry name" value="HTH-TYPE TRANSCRIPTIONAL REGULATOR KMTR"/>
    <property type="match status" value="1"/>
</dbReference>
<dbReference type="InterPro" id="IPR001845">
    <property type="entry name" value="HTH_ArsR_DNA-bd_dom"/>
</dbReference>
<dbReference type="CDD" id="cd00090">
    <property type="entry name" value="HTH_ARSR"/>
    <property type="match status" value="1"/>
</dbReference>
<dbReference type="PANTHER" id="PTHR43132">
    <property type="entry name" value="ARSENICAL RESISTANCE OPERON REPRESSOR ARSR-RELATED"/>
    <property type="match status" value="1"/>
</dbReference>
<dbReference type="PRINTS" id="PR00778">
    <property type="entry name" value="HTHARSR"/>
</dbReference>
<dbReference type="Gene3D" id="1.10.10.10">
    <property type="entry name" value="Winged helix-like DNA-binding domain superfamily/Winged helix DNA-binding domain"/>
    <property type="match status" value="1"/>
</dbReference>
<dbReference type="RefSeq" id="WP_246419845.1">
    <property type="nucleotide sequence ID" value="NZ_JAAEDJ010000004.1"/>
</dbReference>
<dbReference type="PROSITE" id="PS50987">
    <property type="entry name" value="HTH_ARSR_2"/>
    <property type="match status" value="1"/>
</dbReference>
<evidence type="ECO:0000256" key="3">
    <source>
        <dbReference type="ARBA" id="ARBA00023163"/>
    </source>
</evidence>
<accession>A0A840Y6G2</accession>
<dbReference type="NCBIfam" id="NF033788">
    <property type="entry name" value="HTH_metalloreg"/>
    <property type="match status" value="1"/>
</dbReference>
<reference evidence="5 6" key="1">
    <citation type="submission" date="2020-08" db="EMBL/GenBank/DDBJ databases">
        <title>Genomic Encyclopedia of Type Strains, Phase IV (KMG-IV): sequencing the most valuable type-strain genomes for metagenomic binning, comparative biology and taxonomic classification.</title>
        <authorList>
            <person name="Goeker M."/>
        </authorList>
    </citation>
    <scope>NUCLEOTIDE SEQUENCE [LARGE SCALE GENOMIC DNA]</scope>
    <source>
        <strain evidence="5 6">DSM 25895</strain>
    </source>
</reference>
<dbReference type="AlphaFoldDB" id="A0A840Y6G2"/>
<sequence length="129" mass="13750">MTARRPPAMRLPEAAKMLRLLGNEARLGLVLRIGAGEVSVADLEAELRIRQPNLSQHLAELREAGLLVSRREGRTVLYTLADARAEAIVECLAKAIGHEPPLRAAPSAPQAGSRATAGSAVFARVGGRR</sequence>
<dbReference type="Proteomes" id="UP000562254">
    <property type="component" value="Unassembled WGS sequence"/>
</dbReference>
<organism evidence="5 6">
    <name type="scientific">Neoroseomonas alkaliterrae</name>
    <dbReference type="NCBI Taxonomy" id="1452450"/>
    <lineage>
        <taxon>Bacteria</taxon>
        <taxon>Pseudomonadati</taxon>
        <taxon>Pseudomonadota</taxon>
        <taxon>Alphaproteobacteria</taxon>
        <taxon>Acetobacterales</taxon>
        <taxon>Acetobacteraceae</taxon>
        <taxon>Neoroseomonas</taxon>
    </lineage>
</organism>
<dbReference type="InterPro" id="IPR036388">
    <property type="entry name" value="WH-like_DNA-bd_sf"/>
</dbReference>
<gene>
    <name evidence="5" type="ORF">FHS88_002325</name>
</gene>
<dbReference type="GO" id="GO:0003700">
    <property type="term" value="F:DNA-binding transcription factor activity"/>
    <property type="evidence" value="ECO:0007669"/>
    <property type="project" value="InterPro"/>
</dbReference>
<evidence type="ECO:0000256" key="2">
    <source>
        <dbReference type="ARBA" id="ARBA00023125"/>
    </source>
</evidence>
<dbReference type="InterPro" id="IPR011991">
    <property type="entry name" value="ArsR-like_HTH"/>
</dbReference>
<dbReference type="EMBL" id="JACIJE010000006">
    <property type="protein sequence ID" value="MBB5690192.1"/>
    <property type="molecule type" value="Genomic_DNA"/>
</dbReference>